<evidence type="ECO:0000313" key="2">
    <source>
        <dbReference type="Proteomes" id="UP000514713"/>
    </source>
</evidence>
<sequence>MPLQTKKPVSSIAVLRKYKLLKLPIFSRLKSKLIHCGYGACSASGCNCKGYEGSGETCENCGHNYSKHW</sequence>
<organism evidence="1 2">
    <name type="scientific">Nostoc edaphicum CCNP1411</name>
    <dbReference type="NCBI Taxonomy" id="1472755"/>
    <lineage>
        <taxon>Bacteria</taxon>
        <taxon>Bacillati</taxon>
        <taxon>Cyanobacteriota</taxon>
        <taxon>Cyanophyceae</taxon>
        <taxon>Nostocales</taxon>
        <taxon>Nostocaceae</taxon>
        <taxon>Nostoc</taxon>
    </lineage>
</organism>
<dbReference type="EMBL" id="CP054698">
    <property type="protein sequence ID" value="QMS86638.1"/>
    <property type="molecule type" value="Genomic_DNA"/>
</dbReference>
<dbReference type="AlphaFoldDB" id="A0A7D7L941"/>
<protein>
    <submittedName>
        <fullName evidence="1">Uncharacterized protein</fullName>
    </submittedName>
</protein>
<name>A0A7D7L941_9NOSO</name>
<accession>A0A7D7L941</accession>
<reference evidence="2" key="1">
    <citation type="submission" date="2020-06" db="EMBL/GenBank/DDBJ databases">
        <title>Nostoc edaphicum CCNP1411 genome.</title>
        <authorList>
            <person name="Fidor A."/>
            <person name="Grabski M."/>
            <person name="Gawor J."/>
            <person name="Gromadka R."/>
            <person name="Wegrzyn G."/>
            <person name="Mazur-Marzec H."/>
        </authorList>
    </citation>
    <scope>NUCLEOTIDE SEQUENCE [LARGE SCALE GENOMIC DNA]</scope>
    <source>
        <strain evidence="2">CCNP1411</strain>
    </source>
</reference>
<proteinExistence type="predicted"/>
<evidence type="ECO:0000313" key="1">
    <source>
        <dbReference type="EMBL" id="QMS86638.1"/>
    </source>
</evidence>
<dbReference type="Proteomes" id="UP000514713">
    <property type="component" value="Chromosome"/>
</dbReference>
<gene>
    <name evidence="1" type="ORF">HUN01_03290</name>
</gene>
<keyword evidence="2" id="KW-1185">Reference proteome</keyword>
<dbReference type="KEGG" id="ned:HUN01_03290"/>
<dbReference type="RefSeq" id="WP_181930068.1">
    <property type="nucleotide sequence ID" value="NZ_CP054698.1"/>
</dbReference>